<dbReference type="InterPro" id="IPR011009">
    <property type="entry name" value="Kinase-like_dom_sf"/>
</dbReference>
<dbReference type="PROSITE" id="PS50011">
    <property type="entry name" value="PROTEIN_KINASE_DOM"/>
    <property type="match status" value="1"/>
</dbReference>
<feature type="compositionally biased region" description="Basic and acidic residues" evidence="1">
    <location>
        <begin position="457"/>
        <end position="468"/>
    </location>
</feature>
<dbReference type="STRING" id="104452.A0A0L7L7J9"/>
<gene>
    <name evidence="3" type="ORF">OBRU01_13581</name>
</gene>
<dbReference type="Gene3D" id="1.10.510.10">
    <property type="entry name" value="Transferase(Phosphotransferase) domain 1"/>
    <property type="match status" value="2"/>
</dbReference>
<feature type="region of interest" description="Disordered" evidence="1">
    <location>
        <begin position="621"/>
        <end position="692"/>
    </location>
</feature>
<dbReference type="Pfam" id="PF00069">
    <property type="entry name" value="Pkinase"/>
    <property type="match status" value="1"/>
</dbReference>
<dbReference type="GO" id="GO:0004672">
    <property type="term" value="F:protein kinase activity"/>
    <property type="evidence" value="ECO:0007669"/>
    <property type="project" value="InterPro"/>
</dbReference>
<feature type="compositionally biased region" description="Low complexity" evidence="1">
    <location>
        <begin position="632"/>
        <end position="645"/>
    </location>
</feature>
<keyword evidence="3" id="KW-0418">Kinase</keyword>
<comment type="caution">
    <text evidence="3">The sequence shown here is derived from an EMBL/GenBank/DDBJ whole genome shotgun (WGS) entry which is preliminary data.</text>
</comment>
<protein>
    <submittedName>
        <fullName evidence="3">Ribosomal protein S6 kinase</fullName>
    </submittedName>
</protein>
<feature type="compositionally biased region" description="Basic residues" evidence="1">
    <location>
        <begin position="646"/>
        <end position="659"/>
    </location>
</feature>
<feature type="domain" description="Protein kinase" evidence="2">
    <location>
        <begin position="85"/>
        <end position="373"/>
    </location>
</feature>
<feature type="region of interest" description="Disordered" evidence="1">
    <location>
        <begin position="313"/>
        <end position="349"/>
    </location>
</feature>
<keyword evidence="3" id="KW-0808">Transferase</keyword>
<dbReference type="SUPFAM" id="SSF56112">
    <property type="entry name" value="Protein kinase-like (PK-like)"/>
    <property type="match status" value="2"/>
</dbReference>
<organism evidence="3 4">
    <name type="scientific">Operophtera brumata</name>
    <name type="common">Winter moth</name>
    <name type="synonym">Phalaena brumata</name>
    <dbReference type="NCBI Taxonomy" id="104452"/>
    <lineage>
        <taxon>Eukaryota</taxon>
        <taxon>Metazoa</taxon>
        <taxon>Ecdysozoa</taxon>
        <taxon>Arthropoda</taxon>
        <taxon>Hexapoda</taxon>
        <taxon>Insecta</taxon>
        <taxon>Pterygota</taxon>
        <taxon>Neoptera</taxon>
        <taxon>Endopterygota</taxon>
        <taxon>Lepidoptera</taxon>
        <taxon>Glossata</taxon>
        <taxon>Ditrysia</taxon>
        <taxon>Geometroidea</taxon>
        <taxon>Geometridae</taxon>
        <taxon>Larentiinae</taxon>
        <taxon>Operophtera</taxon>
    </lineage>
</organism>
<evidence type="ECO:0000313" key="3">
    <source>
        <dbReference type="EMBL" id="KOB71477.1"/>
    </source>
</evidence>
<dbReference type="Gene3D" id="3.30.200.20">
    <property type="entry name" value="Phosphorylase Kinase, domain 1"/>
    <property type="match status" value="1"/>
</dbReference>
<name>A0A0L7L7J9_OPEBR</name>
<dbReference type="AlphaFoldDB" id="A0A0L7L7J9"/>
<reference evidence="3 4" key="1">
    <citation type="journal article" date="2015" name="Genome Biol. Evol.">
        <title>The genome of winter moth (Operophtera brumata) provides a genomic perspective on sexual dimorphism and phenology.</title>
        <authorList>
            <person name="Derks M.F."/>
            <person name="Smit S."/>
            <person name="Salis L."/>
            <person name="Schijlen E."/>
            <person name="Bossers A."/>
            <person name="Mateman C."/>
            <person name="Pijl A.S."/>
            <person name="de Ridder D."/>
            <person name="Groenen M.A."/>
            <person name="Visser M.E."/>
            <person name="Megens H.J."/>
        </authorList>
    </citation>
    <scope>NUCLEOTIDE SEQUENCE [LARGE SCALE GENOMIC DNA]</scope>
    <source>
        <strain evidence="3">WM2013NL</strain>
        <tissue evidence="3">Head and thorax</tissue>
    </source>
</reference>
<evidence type="ECO:0000256" key="1">
    <source>
        <dbReference type="SAM" id="MobiDB-lite"/>
    </source>
</evidence>
<feature type="compositionally biased region" description="Basic and acidic residues" evidence="1">
    <location>
        <begin position="313"/>
        <end position="325"/>
    </location>
</feature>
<accession>A0A0L7L7J9</accession>
<keyword evidence="4" id="KW-1185">Reference proteome</keyword>
<feature type="compositionally biased region" description="Basic and acidic residues" evidence="1">
    <location>
        <begin position="548"/>
        <end position="557"/>
    </location>
</feature>
<dbReference type="InterPro" id="IPR000719">
    <property type="entry name" value="Prot_kinase_dom"/>
</dbReference>
<feature type="region of interest" description="Disordered" evidence="1">
    <location>
        <begin position="426"/>
        <end position="557"/>
    </location>
</feature>
<dbReference type="EMBL" id="JTDY01002405">
    <property type="protein sequence ID" value="KOB71477.1"/>
    <property type="molecule type" value="Genomic_DNA"/>
</dbReference>
<evidence type="ECO:0000313" key="4">
    <source>
        <dbReference type="Proteomes" id="UP000037510"/>
    </source>
</evidence>
<dbReference type="GO" id="GO:0005524">
    <property type="term" value="F:ATP binding"/>
    <property type="evidence" value="ECO:0007669"/>
    <property type="project" value="InterPro"/>
</dbReference>
<dbReference type="Proteomes" id="UP000037510">
    <property type="component" value="Unassembled WGS sequence"/>
</dbReference>
<proteinExistence type="predicted"/>
<dbReference type="SMART" id="SM00220">
    <property type="entry name" value="S_TKc"/>
    <property type="match status" value="1"/>
</dbReference>
<feature type="compositionally biased region" description="Low complexity" evidence="1">
    <location>
        <begin position="668"/>
        <end position="692"/>
    </location>
</feature>
<dbReference type="PANTHER" id="PTHR24347">
    <property type="entry name" value="SERINE/THREONINE-PROTEIN KINASE"/>
    <property type="match status" value="1"/>
</dbReference>
<evidence type="ECO:0000259" key="2">
    <source>
        <dbReference type="PROSITE" id="PS50011"/>
    </source>
</evidence>
<sequence>MDLQGFREKGGHYSSDLARADLYEEMYEHMYAVDWWSVGVLTYELLTGASPFTVEGEKNTQQEITKRIVRCSYPVPPDVSPEVQDFIRKLLVCGPEHTVLREYHIGSDLDAEHYGSYSVCRKCIHKQTGKEYAVKACQGCPYIITLHEVFHDSAFTYIVTELASGGELLGGCARPLPEPTARRLLSQLAKAVQHMHARQVVVSRARSTTAPGYGPQCDLWSLGVIYPASRKEPVTAFMDRIRAGNFTMEAPEVVSRARSTTAPGYGPQCDLWSLGVIYASRRLTIAELLAALDVHQDEDSSFRLAVSTTRVTRTEPDMTKAELYKRRNKNKPRRSSSEPGTSSEDKDMTLIETITNLKNRMNKNSIENDLELIKANTKDTPVNETAEPNYELDEVPSVKPVEKTYAKSRSKLDDYMYVESSQGLDDTEVAFPKSNRGKKSTAKEQTSPAPKKRRVEPKKETPKVDKKITGRTLRSKFTCVEQKPAAEAKGTGTKRSLRNATEKNTRATKESIENEIKTRTTRKRKFVETNTPVLREKGQNGRNSAKSIENERKIVRAKKTKVEKPKVEAKVAKTKVEKAKVEKTKVEKAKSVMTRSLRHRLEISLSASEAKELLDLSFESDRRVDSIESGKSNKSAKSTKSNKSTKNTKVKTAKAKITSKAKNDSKGKVNVNKGKVNGNKGKVNASKANVNASKVTVNASKIKKVPVRVTRSRR</sequence>
<feature type="compositionally biased region" description="Basic and acidic residues" evidence="1">
    <location>
        <begin position="500"/>
        <end position="518"/>
    </location>
</feature>